<name>A0A377HKT3_GRIHO</name>
<dbReference type="InterPro" id="IPR036337">
    <property type="entry name" value="Matrilin_CC_sf"/>
</dbReference>
<keyword evidence="1" id="KW-0175">Coiled coil</keyword>
<dbReference type="Proteomes" id="UP000254512">
    <property type="component" value="Unassembled WGS sequence"/>
</dbReference>
<sequence>MSIDFTPQLEQAIQSLVNDGKEPSVALIKSRLTSPVPMPLIISALQRWKKNGTVPKVELVKKQDDANARIQALEAQVEALTKRIEALEQRHP</sequence>
<reference evidence="2 3" key="1">
    <citation type="submission" date="2018-06" db="EMBL/GenBank/DDBJ databases">
        <authorList>
            <consortium name="Pathogen Informatics"/>
            <person name="Doyle S."/>
        </authorList>
    </citation>
    <scope>NUCLEOTIDE SEQUENCE [LARGE SCALE GENOMIC DNA]</scope>
    <source>
        <strain evidence="2 3">NCTC11645</strain>
    </source>
</reference>
<proteinExistence type="predicted"/>
<evidence type="ECO:0000313" key="3">
    <source>
        <dbReference type="Proteomes" id="UP000254512"/>
    </source>
</evidence>
<protein>
    <recommendedName>
        <fullName evidence="4">KfrA N-terminal DNA-binding domain-containing protein</fullName>
    </recommendedName>
</protein>
<gene>
    <name evidence="2" type="ORF">NCTC11645_00988</name>
</gene>
<dbReference type="GeneID" id="58895483"/>
<evidence type="ECO:0000256" key="1">
    <source>
        <dbReference type="SAM" id="Coils"/>
    </source>
</evidence>
<evidence type="ECO:0000313" key="2">
    <source>
        <dbReference type="EMBL" id="STO56623.1"/>
    </source>
</evidence>
<evidence type="ECO:0008006" key="4">
    <source>
        <dbReference type="Google" id="ProtNLM"/>
    </source>
</evidence>
<feature type="coiled-coil region" evidence="1">
    <location>
        <begin position="56"/>
        <end position="90"/>
    </location>
</feature>
<accession>A0A377HKT3</accession>
<dbReference type="AlphaFoldDB" id="A0A377HKT3"/>
<organism evidence="2 3">
    <name type="scientific">Grimontia hollisae</name>
    <name type="common">Vibrio hollisae</name>
    <dbReference type="NCBI Taxonomy" id="673"/>
    <lineage>
        <taxon>Bacteria</taxon>
        <taxon>Pseudomonadati</taxon>
        <taxon>Pseudomonadota</taxon>
        <taxon>Gammaproteobacteria</taxon>
        <taxon>Vibrionales</taxon>
        <taxon>Vibrionaceae</taxon>
        <taxon>Grimontia</taxon>
    </lineage>
</organism>
<dbReference type="KEGG" id="gho:AL542_06150"/>
<dbReference type="EMBL" id="UGHD01000002">
    <property type="protein sequence ID" value="STO56623.1"/>
    <property type="molecule type" value="Genomic_DNA"/>
</dbReference>
<dbReference type="RefSeq" id="WP_005506929.1">
    <property type="nucleotide sequence ID" value="NZ_CABMOB010000001.1"/>
</dbReference>
<dbReference type="Gene3D" id="1.20.5.30">
    <property type="match status" value="1"/>
</dbReference>